<gene>
    <name evidence="1" type="ORF">HP552_22515</name>
</gene>
<comment type="caution">
    <text evidence="1">The sequence shown here is derived from an EMBL/GenBank/DDBJ whole genome shotgun (WGS) entry which is preliminary data.</text>
</comment>
<dbReference type="EMBL" id="JABMCB010000193">
    <property type="protein sequence ID" value="NUU77991.1"/>
    <property type="molecule type" value="Genomic_DNA"/>
</dbReference>
<name>A0A7Y6C034_9BACL</name>
<protein>
    <submittedName>
        <fullName evidence="1">Uncharacterized protein</fullName>
    </submittedName>
</protein>
<evidence type="ECO:0000313" key="1">
    <source>
        <dbReference type="EMBL" id="NUU77991.1"/>
    </source>
</evidence>
<dbReference type="AlphaFoldDB" id="A0A7Y6C034"/>
<reference evidence="1 2" key="1">
    <citation type="submission" date="2020-05" db="EMBL/GenBank/DDBJ databases">
        <title>Genome Sequencing of Type Strains.</title>
        <authorList>
            <person name="Lemaire J.F."/>
            <person name="Inderbitzin P."/>
            <person name="Gregorio O.A."/>
            <person name="Collins S.B."/>
            <person name="Wespe N."/>
            <person name="Knight-Connoni V."/>
        </authorList>
    </citation>
    <scope>NUCLEOTIDE SEQUENCE [LARGE SCALE GENOMIC DNA]</scope>
    <source>
        <strain evidence="1 2">LMG 21957</strain>
    </source>
</reference>
<proteinExistence type="predicted"/>
<dbReference type="Proteomes" id="UP000526125">
    <property type="component" value="Unassembled WGS sequence"/>
</dbReference>
<accession>A0A7Y6C034</accession>
<organism evidence="1 2">
    <name type="scientific">Paenibacillus xylanilyticus</name>
    <dbReference type="NCBI Taxonomy" id="248903"/>
    <lineage>
        <taxon>Bacteria</taxon>
        <taxon>Bacillati</taxon>
        <taxon>Bacillota</taxon>
        <taxon>Bacilli</taxon>
        <taxon>Bacillales</taxon>
        <taxon>Paenibacillaceae</taxon>
        <taxon>Paenibacillus</taxon>
    </lineage>
</organism>
<dbReference type="RefSeq" id="WP_175397636.1">
    <property type="nucleotide sequence ID" value="NZ_JABMCB010000193.1"/>
</dbReference>
<keyword evidence="2" id="KW-1185">Reference proteome</keyword>
<sequence length="100" mass="11753">MKNKRRELRKQHNEICRKILDATDKSLIMQLQAKRKKIEGEIQKSEGGPIVSKKKFKSDIGNCPLCFQRIKYGESYVQAGKLKFCNDRHRREYAALINEK</sequence>
<evidence type="ECO:0000313" key="2">
    <source>
        <dbReference type="Proteomes" id="UP000526125"/>
    </source>
</evidence>